<dbReference type="EMBL" id="JASDAP010000005">
    <property type="protein sequence ID" value="KAK1902822.1"/>
    <property type="molecule type" value="Genomic_DNA"/>
</dbReference>
<dbReference type="InterPro" id="IPR001452">
    <property type="entry name" value="SH3_domain"/>
</dbReference>
<evidence type="ECO:0000313" key="7">
    <source>
        <dbReference type="Proteomes" id="UP001228049"/>
    </source>
</evidence>
<name>A0AAD9CKD4_DISEL</name>
<dbReference type="SMART" id="SM00326">
    <property type="entry name" value="SH3"/>
    <property type="match status" value="1"/>
</dbReference>
<keyword evidence="4" id="KW-0949">S-adenosyl-L-methionine</keyword>
<reference evidence="6" key="1">
    <citation type="submission" date="2023-04" db="EMBL/GenBank/DDBJ databases">
        <title>Chromosome-level genome of Chaenocephalus aceratus.</title>
        <authorList>
            <person name="Park H."/>
        </authorList>
    </citation>
    <scope>NUCLEOTIDE SEQUENCE</scope>
    <source>
        <strain evidence="6">DE</strain>
        <tissue evidence="6">Muscle</tissue>
    </source>
</reference>
<keyword evidence="1" id="KW-0728">SH3 domain</keyword>
<dbReference type="Gene3D" id="3.40.50.150">
    <property type="entry name" value="Vaccinia Virus protein VP39"/>
    <property type="match status" value="1"/>
</dbReference>
<proteinExistence type="predicted"/>
<feature type="domain" description="SH3" evidence="5">
    <location>
        <begin position="13"/>
        <end position="68"/>
    </location>
</feature>
<dbReference type="GO" id="GO:0016274">
    <property type="term" value="F:protein-arginine N-methyltransferase activity"/>
    <property type="evidence" value="ECO:0007669"/>
    <property type="project" value="InterPro"/>
</dbReference>
<evidence type="ECO:0000256" key="2">
    <source>
        <dbReference type="ARBA" id="ARBA00022603"/>
    </source>
</evidence>
<dbReference type="AlphaFoldDB" id="A0AAD9CKD4"/>
<sequence length="317" mass="35617">MQTEKEDDDASVEEYVALSNFTGGGSNQLSFRSGDTLLVHAKTSSEWLWSELQGAAGRRTEAYRQVILSNSAPLRNKVVMDLGCGTGIISLFCAQLARPSQVFAVGASSMAEYTSWGSRTAGRAEDIHLPERVDILVSEWMGNCLLFEFMVESVLLARDRWLKEGGVMWPSSAALTLVPCQANSYYAEKMAFWEQPYGLDCTPLHFNSHLIDPSDCLTAPCDVLRLDMYTLEIKDLEEIKGQFHFGVEKPTHWKQTLFMLDRPVRVLEGDSIAGTIVLRRNPVWRRHMTITLHWSINSSTGGKEKGQVGKKSFPMWR</sequence>
<keyword evidence="3" id="KW-0808">Transferase</keyword>
<evidence type="ECO:0000256" key="3">
    <source>
        <dbReference type="ARBA" id="ARBA00022679"/>
    </source>
</evidence>
<dbReference type="Pfam" id="PF22528">
    <property type="entry name" value="PRMT_C"/>
    <property type="match status" value="1"/>
</dbReference>
<comment type="caution">
    <text evidence="6">The sequence shown here is derived from an EMBL/GenBank/DDBJ whole genome shotgun (WGS) entry which is preliminary data.</text>
</comment>
<organism evidence="6 7">
    <name type="scientific">Dissostichus eleginoides</name>
    <name type="common">Patagonian toothfish</name>
    <name type="synonym">Dissostichus amissus</name>
    <dbReference type="NCBI Taxonomy" id="100907"/>
    <lineage>
        <taxon>Eukaryota</taxon>
        <taxon>Metazoa</taxon>
        <taxon>Chordata</taxon>
        <taxon>Craniata</taxon>
        <taxon>Vertebrata</taxon>
        <taxon>Euteleostomi</taxon>
        <taxon>Actinopterygii</taxon>
        <taxon>Neopterygii</taxon>
        <taxon>Teleostei</taxon>
        <taxon>Neoteleostei</taxon>
        <taxon>Acanthomorphata</taxon>
        <taxon>Eupercaria</taxon>
        <taxon>Perciformes</taxon>
        <taxon>Notothenioidei</taxon>
        <taxon>Nototheniidae</taxon>
        <taxon>Dissostichus</taxon>
    </lineage>
</organism>
<dbReference type="InterPro" id="IPR025799">
    <property type="entry name" value="Arg_MeTrfase"/>
</dbReference>
<dbReference type="InterPro" id="IPR036028">
    <property type="entry name" value="SH3-like_dom_sf"/>
</dbReference>
<dbReference type="GO" id="GO:0005634">
    <property type="term" value="C:nucleus"/>
    <property type="evidence" value="ECO:0007669"/>
    <property type="project" value="TreeGrafter"/>
</dbReference>
<dbReference type="InterPro" id="IPR055135">
    <property type="entry name" value="PRMT_dom"/>
</dbReference>
<accession>A0AAD9CKD4</accession>
<dbReference type="GO" id="GO:0042054">
    <property type="term" value="F:histone methyltransferase activity"/>
    <property type="evidence" value="ECO:0007669"/>
    <property type="project" value="TreeGrafter"/>
</dbReference>
<evidence type="ECO:0000256" key="4">
    <source>
        <dbReference type="ARBA" id="ARBA00022691"/>
    </source>
</evidence>
<gene>
    <name evidence="6" type="ORF">KUDE01_005782</name>
</gene>
<dbReference type="GO" id="GO:0032259">
    <property type="term" value="P:methylation"/>
    <property type="evidence" value="ECO:0007669"/>
    <property type="project" value="UniProtKB-KW"/>
</dbReference>
<evidence type="ECO:0000313" key="6">
    <source>
        <dbReference type="EMBL" id="KAK1902822.1"/>
    </source>
</evidence>
<evidence type="ECO:0000256" key="1">
    <source>
        <dbReference type="ARBA" id="ARBA00022443"/>
    </source>
</evidence>
<dbReference type="Proteomes" id="UP001228049">
    <property type="component" value="Unassembled WGS sequence"/>
</dbReference>
<protein>
    <submittedName>
        <fullName evidence="6">Protein arginine N-methyltransferase 2</fullName>
    </submittedName>
</protein>
<keyword evidence="7" id="KW-1185">Reference proteome</keyword>
<dbReference type="SUPFAM" id="SSF50044">
    <property type="entry name" value="SH3-domain"/>
    <property type="match status" value="1"/>
</dbReference>
<evidence type="ECO:0000259" key="5">
    <source>
        <dbReference type="SMART" id="SM00326"/>
    </source>
</evidence>
<dbReference type="Gene3D" id="2.70.160.11">
    <property type="entry name" value="Hnrnp arginine n-methyltransferase1"/>
    <property type="match status" value="2"/>
</dbReference>
<dbReference type="Gene3D" id="2.30.30.40">
    <property type="entry name" value="SH3 Domains"/>
    <property type="match status" value="1"/>
</dbReference>
<keyword evidence="2" id="KW-0489">Methyltransferase</keyword>
<dbReference type="PANTHER" id="PTHR11006">
    <property type="entry name" value="PROTEIN ARGININE N-METHYLTRANSFERASE"/>
    <property type="match status" value="1"/>
</dbReference>
<dbReference type="InterPro" id="IPR029063">
    <property type="entry name" value="SAM-dependent_MTases_sf"/>
</dbReference>
<dbReference type="SUPFAM" id="SSF53335">
    <property type="entry name" value="S-adenosyl-L-methionine-dependent methyltransferases"/>
    <property type="match status" value="1"/>
</dbReference>
<dbReference type="PANTHER" id="PTHR11006:SF92">
    <property type="entry name" value="PROTEIN ARGININE N-METHYLTRANSFERASE 2"/>
    <property type="match status" value="1"/>
</dbReference>